<dbReference type="Pfam" id="PF02518">
    <property type="entry name" value="HATPase_c"/>
    <property type="match status" value="1"/>
</dbReference>
<dbReference type="InterPro" id="IPR003660">
    <property type="entry name" value="HAMP_dom"/>
</dbReference>
<dbReference type="GO" id="GO:0000155">
    <property type="term" value="F:phosphorelay sensor kinase activity"/>
    <property type="evidence" value="ECO:0007669"/>
    <property type="project" value="InterPro"/>
</dbReference>
<accession>A0A6P1TN21</accession>
<dbReference type="Gene3D" id="6.10.340.10">
    <property type="match status" value="1"/>
</dbReference>
<dbReference type="AlphaFoldDB" id="A0A6P1TN21"/>
<keyword evidence="3" id="KW-0808">Transferase</keyword>
<dbReference type="PANTHER" id="PTHR34220:SF7">
    <property type="entry name" value="SENSOR HISTIDINE KINASE YPDA"/>
    <property type="match status" value="1"/>
</dbReference>
<dbReference type="SUPFAM" id="SSF158472">
    <property type="entry name" value="HAMP domain-like"/>
    <property type="match status" value="1"/>
</dbReference>
<dbReference type="PROSITE" id="PS50885">
    <property type="entry name" value="HAMP"/>
    <property type="match status" value="1"/>
</dbReference>
<dbReference type="InterPro" id="IPR036890">
    <property type="entry name" value="HATPase_C_sf"/>
</dbReference>
<feature type="domain" description="HAMP" evidence="6">
    <location>
        <begin position="319"/>
        <end position="367"/>
    </location>
</feature>
<protein>
    <submittedName>
        <fullName evidence="7">Sensor histidine kinase</fullName>
    </submittedName>
</protein>
<dbReference type="InterPro" id="IPR050640">
    <property type="entry name" value="Bact_2-comp_sensor_kinase"/>
</dbReference>
<dbReference type="EMBL" id="CP048000">
    <property type="protein sequence ID" value="QHQ61236.1"/>
    <property type="molecule type" value="Genomic_DNA"/>
</dbReference>
<dbReference type="SUPFAM" id="SSF55874">
    <property type="entry name" value="ATPase domain of HSP90 chaperone/DNA topoisomerase II/histidine kinase"/>
    <property type="match status" value="1"/>
</dbReference>
<evidence type="ECO:0000259" key="6">
    <source>
        <dbReference type="PROSITE" id="PS50885"/>
    </source>
</evidence>
<dbReference type="Pfam" id="PF06580">
    <property type="entry name" value="His_kinase"/>
    <property type="match status" value="1"/>
</dbReference>
<keyword evidence="5" id="KW-0472">Membrane</keyword>
<evidence type="ECO:0000256" key="2">
    <source>
        <dbReference type="ARBA" id="ARBA00022553"/>
    </source>
</evidence>
<name>A0A6P1TN21_9FIRM</name>
<keyword evidence="2" id="KW-0597">Phosphoprotein</keyword>
<feature type="transmembrane region" description="Helical" evidence="5">
    <location>
        <begin position="14"/>
        <end position="38"/>
    </location>
</feature>
<dbReference type="GO" id="GO:0016020">
    <property type="term" value="C:membrane"/>
    <property type="evidence" value="ECO:0007669"/>
    <property type="project" value="UniProtKB-SubCell"/>
</dbReference>
<organism evidence="7 8">
    <name type="scientific">Anaerocolumna sedimenticola</name>
    <dbReference type="NCBI Taxonomy" id="2696063"/>
    <lineage>
        <taxon>Bacteria</taxon>
        <taxon>Bacillati</taxon>
        <taxon>Bacillota</taxon>
        <taxon>Clostridia</taxon>
        <taxon>Lachnospirales</taxon>
        <taxon>Lachnospiraceae</taxon>
        <taxon>Anaerocolumna</taxon>
    </lineage>
</organism>
<keyword evidence="8" id="KW-1185">Reference proteome</keyword>
<dbReference type="SMART" id="SM00387">
    <property type="entry name" value="HATPase_c"/>
    <property type="match status" value="1"/>
</dbReference>
<evidence type="ECO:0000313" key="8">
    <source>
        <dbReference type="Proteomes" id="UP000464314"/>
    </source>
</evidence>
<evidence type="ECO:0000256" key="5">
    <source>
        <dbReference type="SAM" id="Phobius"/>
    </source>
</evidence>
<feature type="transmembrane region" description="Helical" evidence="5">
    <location>
        <begin position="287"/>
        <end position="308"/>
    </location>
</feature>
<reference evidence="7 8" key="1">
    <citation type="submission" date="2020-01" db="EMBL/GenBank/DDBJ databases">
        <title>Genome analysis of Anaerocolumna sp. CBA3638.</title>
        <authorList>
            <person name="Kim J."/>
            <person name="Roh S.W."/>
        </authorList>
    </citation>
    <scope>NUCLEOTIDE SEQUENCE [LARGE SCALE GENOMIC DNA]</scope>
    <source>
        <strain evidence="7 8">CBA3638</strain>
    </source>
</reference>
<dbReference type="KEGG" id="anr:Ana3638_11010"/>
<evidence type="ECO:0000256" key="1">
    <source>
        <dbReference type="ARBA" id="ARBA00004370"/>
    </source>
</evidence>
<dbReference type="InterPro" id="IPR010559">
    <property type="entry name" value="Sig_transdc_His_kin_internal"/>
</dbReference>
<dbReference type="Gene3D" id="3.30.565.10">
    <property type="entry name" value="Histidine kinase-like ATPase, C-terminal domain"/>
    <property type="match status" value="1"/>
</dbReference>
<dbReference type="Proteomes" id="UP000464314">
    <property type="component" value="Chromosome"/>
</dbReference>
<dbReference type="InterPro" id="IPR003594">
    <property type="entry name" value="HATPase_dom"/>
</dbReference>
<keyword evidence="5" id="KW-0812">Transmembrane</keyword>
<evidence type="ECO:0000256" key="4">
    <source>
        <dbReference type="ARBA" id="ARBA00022777"/>
    </source>
</evidence>
<keyword evidence="5" id="KW-1133">Transmembrane helix</keyword>
<sequence>MKKYISSWNLDKKIFFIITSLIYGISVIMLVFFTAFYINSFIRQSNNITKNQLSALASNYEKTLDDYHEFAIAMIIDDSIQEFLESTGRADNDYFNLVNNAKQTLLNAINMHSSMNYIAIISYNFNDMVYKGNITKIAKNFNQAYKTDYAESLFCYESGTMRMSFNDVYLGNGHNTLNIYFPVYSITKMIKETGLLCMIFETSLFDGLSENSITEFDSEVFMVDSDYVVVSSTDDSSIGTRFTYADRLDGDNANFRVLNNLYSYQKIGKWNYYLVSRIPLINMYRDNIIVVVLLFFMTVAITFFGLAICKKILKKTYEPLDYVVKEMKYAAEGKLDVRINMENVGTDFKQLAYGFNYMMKEINSLMEQVKLEQQQMNQIRFNALQSQIQPHFLYNTLDCIHWQAMAEGNKEISVLVKALAQYYRLCLSRGKDVIHLEQEMEHVKNYLIIQNIRYDNIIESDIRVDDSCRNILIPKITLQPLVENSIYHGIKVKEGKKGKLWITVEKIEDEVFITVSDNGTGMTEEAIQEMNNSISEYDKDFGYGIRNVNKRIEILFGKEYGIHYEKNDLGGVTVIIHLPCRVVMDYEEVLNCK</sequence>
<dbReference type="RefSeq" id="WP_161838062.1">
    <property type="nucleotide sequence ID" value="NZ_CP048000.1"/>
</dbReference>
<comment type="subcellular location">
    <subcellularLocation>
        <location evidence="1">Membrane</location>
    </subcellularLocation>
</comment>
<proteinExistence type="predicted"/>
<gene>
    <name evidence="7" type="ORF">Ana3638_11010</name>
</gene>
<dbReference type="PANTHER" id="PTHR34220">
    <property type="entry name" value="SENSOR HISTIDINE KINASE YPDA"/>
    <property type="match status" value="1"/>
</dbReference>
<evidence type="ECO:0000313" key="7">
    <source>
        <dbReference type="EMBL" id="QHQ61236.1"/>
    </source>
</evidence>
<evidence type="ECO:0000256" key="3">
    <source>
        <dbReference type="ARBA" id="ARBA00022679"/>
    </source>
</evidence>
<keyword evidence="4 7" id="KW-0418">Kinase</keyword>